<feature type="repeat" description="Solcar" evidence="14">
    <location>
        <begin position="235"/>
        <end position="319"/>
    </location>
</feature>
<keyword evidence="3 15" id="KW-0813">Transport</keyword>
<dbReference type="AlphaFoldDB" id="A0A1I8IUF4"/>
<keyword evidence="5" id="KW-0677">Repeat</keyword>
<evidence type="ECO:0000256" key="14">
    <source>
        <dbReference type="PROSITE-ProRule" id="PRU00282"/>
    </source>
</evidence>
<evidence type="ECO:0000256" key="2">
    <source>
        <dbReference type="ARBA" id="ARBA00006375"/>
    </source>
</evidence>
<evidence type="ECO:0000256" key="12">
    <source>
        <dbReference type="ARBA" id="ARBA00070508"/>
    </source>
</evidence>
<evidence type="ECO:0000256" key="6">
    <source>
        <dbReference type="ARBA" id="ARBA00022792"/>
    </source>
</evidence>
<dbReference type="Proteomes" id="UP000095280">
    <property type="component" value="Unplaced"/>
</dbReference>
<keyword evidence="4 14" id="KW-0812">Transmembrane</keyword>
<evidence type="ECO:0000256" key="5">
    <source>
        <dbReference type="ARBA" id="ARBA00022737"/>
    </source>
</evidence>
<dbReference type="InterPro" id="IPR002067">
    <property type="entry name" value="MCP"/>
</dbReference>
<keyword evidence="8" id="KW-0496">Mitochondrion</keyword>
<evidence type="ECO:0000256" key="7">
    <source>
        <dbReference type="ARBA" id="ARBA00022989"/>
    </source>
</evidence>
<evidence type="ECO:0000256" key="13">
    <source>
        <dbReference type="ARBA" id="ARBA00079992"/>
    </source>
</evidence>
<dbReference type="InterPro" id="IPR018108">
    <property type="entry name" value="MCP_transmembrane"/>
</dbReference>
<protein>
    <recommendedName>
        <fullName evidence="12">Solute carrier family 25 member 32</fullName>
    </recommendedName>
    <alternativeName>
        <fullName evidence="13">Mitochondrial FAD transporter</fullName>
    </alternativeName>
</protein>
<evidence type="ECO:0000256" key="1">
    <source>
        <dbReference type="ARBA" id="ARBA00004448"/>
    </source>
</evidence>
<evidence type="ECO:0000256" key="15">
    <source>
        <dbReference type="RuleBase" id="RU000488"/>
    </source>
</evidence>
<reference evidence="17" key="1">
    <citation type="submission" date="2016-11" db="UniProtKB">
        <authorList>
            <consortium name="WormBaseParasite"/>
        </authorList>
    </citation>
    <scope>IDENTIFICATION</scope>
</reference>
<sequence>FQLTMQSGSSSNGSGSWQRQLLSNVHWENMAAGVAGGLLSTLALHPLDLVKIRFQVDEGVGASGRPSSRPVYRGLMHALSSIYRTQGLTGLYAGVVPNLWGAGASWGLYFLFYEAAKVQLQGGDRTARLPAGHLMGAAAASGAVTLMFTNPIWVCKTRLCLQYGLGSGTSVAAHRYRGMLHALYSIARLEGLPGLYKGYLPGLFGVSHGAIQFLVYEKMKNQYTSAYQLAANAKLPTLVYLGCAALSKIVAAATTYPYQVIRSRLQEQHRESRGALRVCRDLLAVEGWRGFYKGLLPTLLRVTPACCITFVVYEHFATFLMPLRHAT</sequence>
<comment type="similarity">
    <text evidence="2 15">Belongs to the mitochondrial carrier (TC 2.A.29) family.</text>
</comment>
<evidence type="ECO:0000313" key="16">
    <source>
        <dbReference type="Proteomes" id="UP000095280"/>
    </source>
</evidence>
<evidence type="ECO:0000256" key="4">
    <source>
        <dbReference type="ARBA" id="ARBA00022692"/>
    </source>
</evidence>
<keyword evidence="9 14" id="KW-0472">Membrane</keyword>
<name>A0A1I8IUF4_9PLAT</name>
<feature type="repeat" description="Solcar" evidence="14">
    <location>
        <begin position="24"/>
        <end position="119"/>
    </location>
</feature>
<dbReference type="PRINTS" id="PR00926">
    <property type="entry name" value="MITOCARRIER"/>
</dbReference>
<keyword evidence="7" id="KW-1133">Transmembrane helix</keyword>
<dbReference type="Pfam" id="PF00153">
    <property type="entry name" value="Mito_carr"/>
    <property type="match status" value="3"/>
</dbReference>
<proteinExistence type="inferred from homology"/>
<comment type="catalytic activity">
    <reaction evidence="10">
        <text>FAD(in) = FAD(out)</text>
        <dbReference type="Rhea" id="RHEA:76535"/>
        <dbReference type="ChEBI" id="CHEBI:57692"/>
    </reaction>
</comment>
<dbReference type="FunFam" id="1.50.40.10:FF:000025">
    <property type="entry name" value="mitochondrial folate transporter/carrier"/>
    <property type="match status" value="1"/>
</dbReference>
<dbReference type="Gene3D" id="1.50.40.10">
    <property type="entry name" value="Mitochondrial carrier domain"/>
    <property type="match status" value="1"/>
</dbReference>
<evidence type="ECO:0000256" key="10">
    <source>
        <dbReference type="ARBA" id="ARBA00050907"/>
    </source>
</evidence>
<evidence type="ECO:0000256" key="3">
    <source>
        <dbReference type="ARBA" id="ARBA00022448"/>
    </source>
</evidence>
<dbReference type="InterPro" id="IPR044712">
    <property type="entry name" value="SLC25A32-like"/>
</dbReference>
<organism evidence="16 17">
    <name type="scientific">Macrostomum lignano</name>
    <dbReference type="NCBI Taxonomy" id="282301"/>
    <lineage>
        <taxon>Eukaryota</taxon>
        <taxon>Metazoa</taxon>
        <taxon>Spiralia</taxon>
        <taxon>Lophotrochozoa</taxon>
        <taxon>Platyhelminthes</taxon>
        <taxon>Rhabditophora</taxon>
        <taxon>Macrostomorpha</taxon>
        <taxon>Macrostomida</taxon>
        <taxon>Macrostomidae</taxon>
        <taxon>Macrostomum</taxon>
    </lineage>
</organism>
<evidence type="ECO:0000256" key="9">
    <source>
        <dbReference type="ARBA" id="ARBA00023136"/>
    </source>
</evidence>
<dbReference type="PROSITE" id="PS50920">
    <property type="entry name" value="SOLCAR"/>
    <property type="match status" value="3"/>
</dbReference>
<comment type="subcellular location">
    <subcellularLocation>
        <location evidence="1">Mitochondrion inner membrane</location>
        <topology evidence="1">Multi-pass membrane protein</topology>
    </subcellularLocation>
</comment>
<dbReference type="WBParaSite" id="maker-uti_cns_0016664-snap-gene-0.4-mRNA-1">
    <property type="protein sequence ID" value="maker-uti_cns_0016664-snap-gene-0.4-mRNA-1"/>
    <property type="gene ID" value="maker-uti_cns_0016664-snap-gene-0.4"/>
</dbReference>
<feature type="repeat" description="Solcar" evidence="14">
    <location>
        <begin position="130"/>
        <end position="222"/>
    </location>
</feature>
<comment type="function">
    <text evidence="11">Facilitates flavin adenine dinucleotide (FAD) translocation across the mitochondrial inner membrane into the mitochondrial matrix where it acts as a redox cofactor to assist flavoenzyme activities in fundamental metabolic processes including fatty acid beta-oxidation, amino acid and choline metabolism as well as mitochondrial electron transportation. In particular, provides FAD to DLD dehydrogenase of the glycine cleavage system, part of mitochondrial one-carbon metabolic pathway involved in neural tube closure in early embryogenesis.</text>
</comment>
<keyword evidence="16" id="KW-1185">Reference proteome</keyword>
<keyword evidence="6" id="KW-0999">Mitochondrion inner membrane</keyword>
<dbReference type="PANTHER" id="PTHR45683">
    <property type="entry name" value="MITOCHONDRIAL NICOTINAMIDE ADENINE DINUCLEOTIDE TRANSPORTER 1-RELATED-RELATED"/>
    <property type="match status" value="1"/>
</dbReference>
<dbReference type="GO" id="GO:0015711">
    <property type="term" value="P:organic anion transport"/>
    <property type="evidence" value="ECO:0007669"/>
    <property type="project" value="UniProtKB-ARBA"/>
</dbReference>
<dbReference type="SUPFAM" id="SSF103506">
    <property type="entry name" value="Mitochondrial carrier"/>
    <property type="match status" value="1"/>
</dbReference>
<dbReference type="InterPro" id="IPR023395">
    <property type="entry name" value="MCP_dom_sf"/>
</dbReference>
<dbReference type="GO" id="GO:0005743">
    <property type="term" value="C:mitochondrial inner membrane"/>
    <property type="evidence" value="ECO:0007669"/>
    <property type="project" value="UniProtKB-SubCell"/>
</dbReference>
<accession>A0A1I8IUF4</accession>
<evidence type="ECO:0000313" key="17">
    <source>
        <dbReference type="WBParaSite" id="maker-uti_cns_0016664-snap-gene-0.4-mRNA-1"/>
    </source>
</evidence>
<evidence type="ECO:0000256" key="11">
    <source>
        <dbReference type="ARBA" id="ARBA00058619"/>
    </source>
</evidence>
<evidence type="ECO:0000256" key="8">
    <source>
        <dbReference type="ARBA" id="ARBA00023128"/>
    </source>
</evidence>
<dbReference type="GO" id="GO:0015215">
    <property type="term" value="F:nucleotide transmembrane transporter activity"/>
    <property type="evidence" value="ECO:0007669"/>
    <property type="project" value="UniProtKB-ARBA"/>
</dbReference>